<sequence length="185" mass="21000">MPETGAFADYKKRIALLMKETLAAKECQPILFVGAGLSRRYFQAPDWHGALATALKAVDDGGPDYEYYAQISKNDAVKIGTSLIERIHAWAWGKGKKSFPQDLYNEKFSPDIFIKHLISDNLIKITPKISKLTDKKLREEIGLLRDIRPHAVITTNFDTFLEKIYDGYEPIIGQKVIKYNMNSFG</sequence>
<protein>
    <recommendedName>
        <fullName evidence="3">SIR2-like domain-containing protein</fullName>
    </recommendedName>
</protein>
<evidence type="ECO:0008006" key="3">
    <source>
        <dbReference type="Google" id="ProtNLM"/>
    </source>
</evidence>
<proteinExistence type="predicted"/>
<gene>
    <name evidence="1" type="ORF">FEZ63_13235</name>
</gene>
<organism evidence="1 2">
    <name type="scientific">Microvirga brassicacearum</name>
    <dbReference type="NCBI Taxonomy" id="2580413"/>
    <lineage>
        <taxon>Bacteria</taxon>
        <taxon>Pseudomonadati</taxon>
        <taxon>Pseudomonadota</taxon>
        <taxon>Alphaproteobacteria</taxon>
        <taxon>Hyphomicrobiales</taxon>
        <taxon>Methylobacteriaceae</taxon>
        <taxon>Microvirga</taxon>
    </lineage>
</organism>
<dbReference type="RefSeq" id="WP_150945167.1">
    <property type="nucleotide sequence ID" value="NZ_VCMV01000020.1"/>
</dbReference>
<dbReference type="Proteomes" id="UP000325684">
    <property type="component" value="Unassembled WGS sequence"/>
</dbReference>
<dbReference type="OrthoDB" id="7357874at2"/>
<comment type="caution">
    <text evidence="1">The sequence shown here is derived from an EMBL/GenBank/DDBJ whole genome shotgun (WGS) entry which is preliminary data.</text>
</comment>
<accession>A0A5N3PA17</accession>
<reference evidence="1 2" key="1">
    <citation type="journal article" date="2019" name="Microorganisms">
        <title>Genome Insights into the Novel Species Microvirga brassicacearum, a Rapeseed Endophyte with Biotechnological Potential.</title>
        <authorList>
            <person name="Jimenez-Gomez A."/>
            <person name="Saati-Santamaria Z."/>
            <person name="Igual J.M."/>
            <person name="Rivas R."/>
            <person name="Mateos P.F."/>
            <person name="Garcia-Fraile P."/>
        </authorList>
    </citation>
    <scope>NUCLEOTIDE SEQUENCE [LARGE SCALE GENOMIC DNA]</scope>
    <source>
        <strain evidence="1 2">CDVBN77</strain>
    </source>
</reference>
<evidence type="ECO:0000313" key="2">
    <source>
        <dbReference type="Proteomes" id="UP000325684"/>
    </source>
</evidence>
<dbReference type="EMBL" id="VCMV01000020">
    <property type="protein sequence ID" value="KAB0266596.1"/>
    <property type="molecule type" value="Genomic_DNA"/>
</dbReference>
<keyword evidence="2" id="KW-1185">Reference proteome</keyword>
<dbReference type="AlphaFoldDB" id="A0A5N3PA17"/>
<name>A0A5N3PA17_9HYPH</name>
<evidence type="ECO:0000313" key="1">
    <source>
        <dbReference type="EMBL" id="KAB0266596.1"/>
    </source>
</evidence>